<dbReference type="KEGG" id="gji:H1R19_04110"/>
<feature type="region of interest" description="Disordered" evidence="3">
    <location>
        <begin position="1"/>
        <end position="21"/>
    </location>
</feature>
<dbReference type="Proteomes" id="UP000515663">
    <property type="component" value="Chromosome"/>
</dbReference>
<accession>A0A7D7RRF8</accession>
<evidence type="ECO:0000256" key="1">
    <source>
        <dbReference type="ARBA" id="ARBA00023015"/>
    </source>
</evidence>
<evidence type="ECO:0000313" key="5">
    <source>
        <dbReference type="EMBL" id="QMT02353.1"/>
    </source>
</evidence>
<gene>
    <name evidence="5" type="ORF">H1R19_04110</name>
</gene>
<keyword evidence="6" id="KW-1185">Reference proteome</keyword>
<dbReference type="GO" id="GO:0003677">
    <property type="term" value="F:DNA binding"/>
    <property type="evidence" value="ECO:0007669"/>
    <property type="project" value="InterPro"/>
</dbReference>
<protein>
    <submittedName>
        <fullName evidence="5">Helix-turn-helix domain-containing protein</fullName>
    </submittedName>
</protein>
<feature type="domain" description="HTH iclR-type" evidence="4">
    <location>
        <begin position="19"/>
        <end position="82"/>
    </location>
</feature>
<evidence type="ECO:0000256" key="3">
    <source>
        <dbReference type="SAM" id="MobiDB-lite"/>
    </source>
</evidence>
<sequence>MTQTVGDLSEPRQPARAASPPTSRVVRIVELLAGAGQPPLTLAEIVRRTGLSRATAHAIVSELVEQGWLVRDSVSGTFAIGPAFVALARIAGGADHLTPWAAAAARDLCHRFEIPCFVARRTSPDMVTLTAHAFPPHLAPDSEPHPWLRNGSRIRLRPPICREFIAWDSADSQAAWIAQAAESSRTRLRLVLDVVAERGYSIERMTDDHAAIIGALGSLDTVSDTLRARVGDLLTELSLIDYLPEEVDACAATGADIPVVTIGAPIFDAGRRVVAALVACPNNALGADDLHELAESARLAAEAVSAHLR</sequence>
<dbReference type="EMBL" id="CP059491">
    <property type="protein sequence ID" value="QMT02353.1"/>
    <property type="molecule type" value="Genomic_DNA"/>
</dbReference>
<dbReference type="AlphaFoldDB" id="A0A7D7RRF8"/>
<dbReference type="Gene3D" id="3.30.450.40">
    <property type="match status" value="1"/>
</dbReference>
<dbReference type="Pfam" id="PF09339">
    <property type="entry name" value="HTH_IclR"/>
    <property type="match status" value="1"/>
</dbReference>
<dbReference type="InterPro" id="IPR036388">
    <property type="entry name" value="WH-like_DNA-bd_sf"/>
</dbReference>
<dbReference type="InterPro" id="IPR005471">
    <property type="entry name" value="Tscrpt_reg_IclR_N"/>
</dbReference>
<organism evidence="5 6">
    <name type="scientific">Gordonia jinghuaiqii</name>
    <dbReference type="NCBI Taxonomy" id="2758710"/>
    <lineage>
        <taxon>Bacteria</taxon>
        <taxon>Bacillati</taxon>
        <taxon>Actinomycetota</taxon>
        <taxon>Actinomycetes</taxon>
        <taxon>Mycobacteriales</taxon>
        <taxon>Gordoniaceae</taxon>
        <taxon>Gordonia</taxon>
    </lineage>
</organism>
<dbReference type="GO" id="GO:0003700">
    <property type="term" value="F:DNA-binding transcription factor activity"/>
    <property type="evidence" value="ECO:0007669"/>
    <property type="project" value="TreeGrafter"/>
</dbReference>
<proteinExistence type="predicted"/>
<dbReference type="GO" id="GO:0045892">
    <property type="term" value="P:negative regulation of DNA-templated transcription"/>
    <property type="evidence" value="ECO:0007669"/>
    <property type="project" value="TreeGrafter"/>
</dbReference>
<dbReference type="InterPro" id="IPR029016">
    <property type="entry name" value="GAF-like_dom_sf"/>
</dbReference>
<evidence type="ECO:0000259" key="4">
    <source>
        <dbReference type="PROSITE" id="PS51077"/>
    </source>
</evidence>
<dbReference type="Gene3D" id="1.10.10.10">
    <property type="entry name" value="Winged helix-like DNA-binding domain superfamily/Winged helix DNA-binding domain"/>
    <property type="match status" value="1"/>
</dbReference>
<dbReference type="SUPFAM" id="SSF46785">
    <property type="entry name" value="Winged helix' DNA-binding domain"/>
    <property type="match status" value="1"/>
</dbReference>
<dbReference type="PROSITE" id="PS51077">
    <property type="entry name" value="HTH_ICLR"/>
    <property type="match status" value="1"/>
</dbReference>
<dbReference type="InterPro" id="IPR050707">
    <property type="entry name" value="HTH_MetabolicPath_Reg"/>
</dbReference>
<evidence type="ECO:0000313" key="6">
    <source>
        <dbReference type="Proteomes" id="UP000515663"/>
    </source>
</evidence>
<evidence type="ECO:0000256" key="2">
    <source>
        <dbReference type="ARBA" id="ARBA00023163"/>
    </source>
</evidence>
<reference evidence="6" key="1">
    <citation type="submission" date="2020-07" db="EMBL/GenBank/DDBJ databases">
        <title>novel species isolated from the respiratory tract of Marmot.</title>
        <authorList>
            <person name="Zhang G."/>
        </authorList>
    </citation>
    <scope>NUCLEOTIDE SEQUENCE [LARGE SCALE GENOMIC DNA]</scope>
    <source>
        <strain evidence="6">686</strain>
    </source>
</reference>
<dbReference type="RefSeq" id="WP_219850634.1">
    <property type="nucleotide sequence ID" value="NZ_CP059491.1"/>
</dbReference>
<keyword evidence="1" id="KW-0805">Transcription regulation</keyword>
<dbReference type="InterPro" id="IPR036390">
    <property type="entry name" value="WH_DNA-bd_sf"/>
</dbReference>
<keyword evidence="2" id="KW-0804">Transcription</keyword>
<dbReference type="PANTHER" id="PTHR30136">
    <property type="entry name" value="HELIX-TURN-HELIX TRANSCRIPTIONAL REGULATOR, ICLR FAMILY"/>
    <property type="match status" value="1"/>
</dbReference>
<name>A0A7D7RRF8_9ACTN</name>
<dbReference type="SMART" id="SM00346">
    <property type="entry name" value="HTH_ICLR"/>
    <property type="match status" value="1"/>
</dbReference>
<dbReference type="PANTHER" id="PTHR30136:SF24">
    <property type="entry name" value="HTH-TYPE TRANSCRIPTIONAL REPRESSOR ALLR"/>
    <property type="match status" value="1"/>
</dbReference>